<name>F0SGT8_RUBBR</name>
<dbReference type="EMBL" id="CP002546">
    <property type="protein sequence ID" value="ADY58373.1"/>
    <property type="molecule type" value="Genomic_DNA"/>
</dbReference>
<evidence type="ECO:0000313" key="3">
    <source>
        <dbReference type="Proteomes" id="UP000006860"/>
    </source>
</evidence>
<keyword evidence="3" id="KW-1185">Reference proteome</keyword>
<feature type="domain" description="Knr4/Smi1-like" evidence="1">
    <location>
        <begin position="21"/>
        <end position="150"/>
    </location>
</feature>
<dbReference type="SMART" id="SM00860">
    <property type="entry name" value="SMI1_KNR4"/>
    <property type="match status" value="1"/>
</dbReference>
<dbReference type="SUPFAM" id="SSF160631">
    <property type="entry name" value="SMI1/KNR4-like"/>
    <property type="match status" value="1"/>
</dbReference>
<dbReference type="OrthoDB" id="265642at2"/>
<evidence type="ECO:0000259" key="1">
    <source>
        <dbReference type="SMART" id="SM00860"/>
    </source>
</evidence>
<dbReference type="Proteomes" id="UP000006860">
    <property type="component" value="Chromosome"/>
</dbReference>
<reference evidence="3" key="1">
    <citation type="submission" date="2011-02" db="EMBL/GenBank/DDBJ databases">
        <title>The complete genome of Planctomyces brasiliensis DSM 5305.</title>
        <authorList>
            <person name="Lucas S."/>
            <person name="Copeland A."/>
            <person name="Lapidus A."/>
            <person name="Bruce D."/>
            <person name="Goodwin L."/>
            <person name="Pitluck S."/>
            <person name="Kyrpides N."/>
            <person name="Mavromatis K."/>
            <person name="Pagani I."/>
            <person name="Ivanova N."/>
            <person name="Ovchinnikova G."/>
            <person name="Lu M."/>
            <person name="Detter J.C."/>
            <person name="Han C."/>
            <person name="Land M."/>
            <person name="Hauser L."/>
            <person name="Markowitz V."/>
            <person name="Cheng J.-F."/>
            <person name="Hugenholtz P."/>
            <person name="Woyke T."/>
            <person name="Wu D."/>
            <person name="Tindall B."/>
            <person name="Pomrenke H.G."/>
            <person name="Brambilla E."/>
            <person name="Klenk H.-P."/>
            <person name="Eisen J.A."/>
        </authorList>
    </citation>
    <scope>NUCLEOTIDE SEQUENCE [LARGE SCALE GENOMIC DNA]</scope>
    <source>
        <strain evidence="3">ATCC 49424 / DSM 5305 / JCM 21570 / NBRC 103401 / IFAM 1448</strain>
    </source>
</reference>
<evidence type="ECO:0000313" key="2">
    <source>
        <dbReference type="EMBL" id="ADY58373.1"/>
    </source>
</evidence>
<protein>
    <submittedName>
        <fullName evidence="2">Cell wall assembly/cell proliferation coordinating protein, KNR4</fullName>
    </submittedName>
</protein>
<dbReference type="InterPro" id="IPR018958">
    <property type="entry name" value="Knr4/Smi1-like_dom"/>
</dbReference>
<sequence length="156" mass="17590">MELLPRINEYWKSEGLELNPPATSAEIDEFATRHGLALPEDFRAFYEYCDGSVGMDEALNEFWPLSEIDTVPAKLSDFCGIPDYSAISRHLPDARNYFVFADHSIWACVYAIRLTQDGNAGNPVIVINNGRSYDTVADSFTGFWNKYLAMSGEIFL</sequence>
<dbReference type="KEGG" id="pbs:Plabr_0748"/>
<dbReference type="Pfam" id="PF09346">
    <property type="entry name" value="SMI1_KNR4"/>
    <property type="match status" value="1"/>
</dbReference>
<dbReference type="AlphaFoldDB" id="F0SGT8"/>
<organism evidence="2 3">
    <name type="scientific">Rubinisphaera brasiliensis (strain ATCC 49424 / DSM 5305 / JCM 21570 / IAM 15109 / NBRC 103401 / IFAM 1448)</name>
    <name type="common">Planctomyces brasiliensis</name>
    <dbReference type="NCBI Taxonomy" id="756272"/>
    <lineage>
        <taxon>Bacteria</taxon>
        <taxon>Pseudomonadati</taxon>
        <taxon>Planctomycetota</taxon>
        <taxon>Planctomycetia</taxon>
        <taxon>Planctomycetales</taxon>
        <taxon>Planctomycetaceae</taxon>
        <taxon>Rubinisphaera</taxon>
    </lineage>
</organism>
<dbReference type="InterPro" id="IPR037883">
    <property type="entry name" value="Knr4/Smi1-like_sf"/>
</dbReference>
<dbReference type="HOGENOM" id="CLU_1773380_0_0_0"/>
<accession>F0SGT8</accession>
<dbReference type="Gene3D" id="3.40.1580.10">
    <property type="entry name" value="SMI1/KNR4-like"/>
    <property type="match status" value="1"/>
</dbReference>
<gene>
    <name evidence="2" type="ordered locus">Plabr_0748</name>
</gene>
<dbReference type="RefSeq" id="WP_013627113.1">
    <property type="nucleotide sequence ID" value="NC_015174.1"/>
</dbReference>
<dbReference type="eggNOG" id="ENOG502ZI0J">
    <property type="taxonomic scope" value="Bacteria"/>
</dbReference>
<proteinExistence type="predicted"/>